<dbReference type="PANTHER" id="PTHR43540:SF14">
    <property type="entry name" value="ISOCHORISMATASE"/>
    <property type="match status" value="1"/>
</dbReference>
<evidence type="ECO:0000313" key="5">
    <source>
        <dbReference type="Proteomes" id="UP001589818"/>
    </source>
</evidence>
<keyword evidence="2 4" id="KW-0378">Hydrolase</keyword>
<dbReference type="InterPro" id="IPR000868">
    <property type="entry name" value="Isochorismatase-like_dom"/>
</dbReference>
<dbReference type="Proteomes" id="UP001589818">
    <property type="component" value="Unassembled WGS sequence"/>
</dbReference>
<dbReference type="Gene3D" id="3.40.50.850">
    <property type="entry name" value="Isochorismatase-like"/>
    <property type="match status" value="1"/>
</dbReference>
<protein>
    <submittedName>
        <fullName evidence="4">Cysteine hydrolase family protein</fullName>
        <ecNumber evidence="4">3.-.-.-</ecNumber>
    </submittedName>
</protein>
<evidence type="ECO:0000259" key="3">
    <source>
        <dbReference type="Pfam" id="PF00857"/>
    </source>
</evidence>
<dbReference type="EMBL" id="JBHLVF010000041">
    <property type="protein sequence ID" value="MFC0394269.1"/>
    <property type="molecule type" value="Genomic_DNA"/>
</dbReference>
<organism evidence="4 5">
    <name type="scientific">Paenibacillus mendelii</name>
    <dbReference type="NCBI Taxonomy" id="206163"/>
    <lineage>
        <taxon>Bacteria</taxon>
        <taxon>Bacillati</taxon>
        <taxon>Bacillota</taxon>
        <taxon>Bacilli</taxon>
        <taxon>Bacillales</taxon>
        <taxon>Paenibacillaceae</taxon>
        <taxon>Paenibacillus</taxon>
    </lineage>
</organism>
<dbReference type="GO" id="GO:0016787">
    <property type="term" value="F:hydrolase activity"/>
    <property type="evidence" value="ECO:0007669"/>
    <property type="project" value="UniProtKB-KW"/>
</dbReference>
<comment type="similarity">
    <text evidence="1">Belongs to the isochorismatase family.</text>
</comment>
<reference evidence="4 5" key="1">
    <citation type="submission" date="2024-09" db="EMBL/GenBank/DDBJ databases">
        <authorList>
            <person name="Sun Q."/>
            <person name="Mori K."/>
        </authorList>
    </citation>
    <scope>NUCLEOTIDE SEQUENCE [LARGE SCALE GENOMIC DNA]</scope>
    <source>
        <strain evidence="4 5">CCM 4839</strain>
    </source>
</reference>
<keyword evidence="5" id="KW-1185">Reference proteome</keyword>
<evidence type="ECO:0000313" key="4">
    <source>
        <dbReference type="EMBL" id="MFC0394269.1"/>
    </source>
</evidence>
<comment type="caution">
    <text evidence="4">The sequence shown here is derived from an EMBL/GenBank/DDBJ whole genome shotgun (WGS) entry which is preliminary data.</text>
</comment>
<gene>
    <name evidence="4" type="ORF">ACFFJ8_23260</name>
</gene>
<feature type="domain" description="Isochorismatase-like" evidence="3">
    <location>
        <begin position="6"/>
        <end position="146"/>
    </location>
</feature>
<dbReference type="InterPro" id="IPR036380">
    <property type="entry name" value="Isochorismatase-like_sf"/>
</dbReference>
<dbReference type="CDD" id="cd01014">
    <property type="entry name" value="nicotinamidase_related"/>
    <property type="match status" value="1"/>
</dbReference>
<dbReference type="Pfam" id="PF00857">
    <property type="entry name" value="Isochorismatase"/>
    <property type="match status" value="1"/>
</dbReference>
<dbReference type="SUPFAM" id="SSF52499">
    <property type="entry name" value="Isochorismatase-like hydrolases"/>
    <property type="match status" value="1"/>
</dbReference>
<evidence type="ECO:0000256" key="1">
    <source>
        <dbReference type="ARBA" id="ARBA00006336"/>
    </source>
</evidence>
<evidence type="ECO:0000256" key="2">
    <source>
        <dbReference type="ARBA" id="ARBA00022801"/>
    </source>
</evidence>
<dbReference type="RefSeq" id="WP_204815426.1">
    <property type="nucleotide sequence ID" value="NZ_JANHOF010000001.1"/>
</dbReference>
<dbReference type="PANTHER" id="PTHR43540">
    <property type="entry name" value="PEROXYUREIDOACRYLATE/UREIDOACRYLATE AMIDOHYDROLASE-RELATED"/>
    <property type="match status" value="1"/>
</dbReference>
<accession>A0ABV6JEC3</accession>
<sequence>MMSTRSALLIIDVQVGMFDESYPVHLGDRLIEKIQSLILNVRSKGVPIFYIQHNEGPGQPLESGKPGWAIHPSISPNEEDTIIQKNRPDAFYNTTLQQELVNKGIHKLILTGIQTDICVDTTCRRANSLGYNVILVKDAHSTWNTPELTATQIINHHNNVLQWFSSVQNADEIIFE</sequence>
<name>A0ABV6JEC3_9BACL</name>
<proteinExistence type="inferred from homology"/>
<dbReference type="InterPro" id="IPR050272">
    <property type="entry name" value="Isochorismatase-like_hydrls"/>
</dbReference>
<dbReference type="EC" id="3.-.-.-" evidence="4"/>